<comment type="caution">
    <text evidence="3">The sequence shown here is derived from an EMBL/GenBank/DDBJ whole genome shotgun (WGS) entry which is preliminary data.</text>
</comment>
<feature type="transmembrane region" description="Helical" evidence="1">
    <location>
        <begin position="570"/>
        <end position="592"/>
    </location>
</feature>
<dbReference type="InterPro" id="IPR038765">
    <property type="entry name" value="Papain-like_cys_pep_sf"/>
</dbReference>
<dbReference type="Proteomes" id="UP000286947">
    <property type="component" value="Unassembled WGS sequence"/>
</dbReference>
<dbReference type="Pfam" id="PF11992">
    <property type="entry name" value="TgpA_N"/>
    <property type="match status" value="1"/>
</dbReference>
<keyword evidence="1" id="KW-0812">Transmembrane</keyword>
<dbReference type="InterPro" id="IPR052901">
    <property type="entry name" value="Bact_TGase-like"/>
</dbReference>
<feature type="domain" description="Transglutaminase-like" evidence="2">
    <location>
        <begin position="429"/>
        <end position="500"/>
    </location>
</feature>
<dbReference type="EMBL" id="PQSP01000001">
    <property type="protein sequence ID" value="RUS68194.1"/>
    <property type="molecule type" value="Genomic_DNA"/>
</dbReference>
<feature type="transmembrane region" description="Helical" evidence="1">
    <location>
        <begin position="175"/>
        <end position="194"/>
    </location>
</feature>
<dbReference type="SMART" id="SM00460">
    <property type="entry name" value="TGc"/>
    <property type="match status" value="1"/>
</dbReference>
<reference evidence="3 4" key="1">
    <citation type="submission" date="2018-01" db="EMBL/GenBank/DDBJ databases">
        <title>Saezia sanguinis gen. nov., sp. nov., in the order Burkholderiales isolated from human blood.</title>
        <authorList>
            <person name="Medina-Pascual M.J."/>
            <person name="Valdezate S."/>
            <person name="Monzon S."/>
            <person name="Cuesta I."/>
            <person name="Carrasco G."/>
            <person name="Villalon P."/>
            <person name="Saez-Nieto J.A."/>
        </authorList>
    </citation>
    <scope>NUCLEOTIDE SEQUENCE [LARGE SCALE GENOMIC DNA]</scope>
    <source>
        <strain evidence="3 4">CNM695-12</strain>
    </source>
</reference>
<keyword evidence="1" id="KW-1133">Transmembrane helix</keyword>
<keyword evidence="3" id="KW-0808">Transferase</keyword>
<feature type="transmembrane region" description="Helical" evidence="1">
    <location>
        <begin position="26"/>
        <end position="56"/>
    </location>
</feature>
<dbReference type="RefSeq" id="WP_162615238.1">
    <property type="nucleotide sequence ID" value="NZ_PQSP01000001.1"/>
</dbReference>
<dbReference type="PANTHER" id="PTHR42736:SF1">
    <property type="entry name" value="PROTEIN-GLUTAMINE GAMMA-GLUTAMYLTRANSFERASE"/>
    <property type="match status" value="1"/>
</dbReference>
<evidence type="ECO:0000259" key="2">
    <source>
        <dbReference type="SMART" id="SM00460"/>
    </source>
</evidence>
<evidence type="ECO:0000313" key="4">
    <source>
        <dbReference type="Proteomes" id="UP000286947"/>
    </source>
</evidence>
<feature type="transmembrane region" description="Helical" evidence="1">
    <location>
        <begin position="118"/>
        <end position="135"/>
    </location>
</feature>
<dbReference type="AlphaFoldDB" id="A0A433SHQ4"/>
<name>A0A433SHQ4_9BURK</name>
<dbReference type="PANTHER" id="PTHR42736">
    <property type="entry name" value="PROTEIN-GLUTAMINE GAMMA-GLUTAMYLTRANSFERASE"/>
    <property type="match status" value="1"/>
</dbReference>
<feature type="transmembrane region" description="Helical" evidence="1">
    <location>
        <begin position="141"/>
        <end position="163"/>
    </location>
</feature>
<dbReference type="Pfam" id="PF01841">
    <property type="entry name" value="Transglut_core"/>
    <property type="match status" value="1"/>
</dbReference>
<proteinExistence type="predicted"/>
<dbReference type="Gene3D" id="3.10.620.30">
    <property type="match status" value="1"/>
</dbReference>
<organism evidence="3 4">
    <name type="scientific">Saezia sanguinis</name>
    <dbReference type="NCBI Taxonomy" id="1965230"/>
    <lineage>
        <taxon>Bacteria</taxon>
        <taxon>Pseudomonadati</taxon>
        <taxon>Pseudomonadota</taxon>
        <taxon>Betaproteobacteria</taxon>
        <taxon>Burkholderiales</taxon>
        <taxon>Saeziaceae</taxon>
        <taxon>Saezia</taxon>
    </lineage>
</organism>
<sequence>MAKTSSPFSFKAISAAKMPREQRDTLFILGTLLFILLPHFFYLPIWASVLTCLTLLWRAWLTRGTAKLPGLLIKISLLVFFVGATLISYKTIAGPQAGGTLLVMLVSLKTLELRARRDALIIFYLGFFLIMMSFFESQNILIALCMLISLTALMAALINAHMPAGYPPLKDSIRIALRLMLWGTPFMVILFLTFPRLDPLWALPDPNVAKTGVSDELSINSISELVQNQAIAFRVKFEGNAPAQKDLYFRGPVLSLFDGRVWRARDIPMHNMLSAEEKEAYFTFSGPAVHYEITQETTNQNWLFTLDLTPPQGAPALNSNRAQIGYGGQWAVGRIISDRIRYDATAYFNYRLGSNTPPNALYIETLLPSQSNPRTQDWAKQLMQDPSFAALDPRGKAQWLLNYIRQENFHYTLQPPAGYTAATAADQLWFDYRAGFCEHYASAFVVLMRALNIPARIVTGYQGAEPNFIDSYWIVRQSNAHAWTEIWQPGEGWIRIDPTSAIAPYRINNGSLFLTDENAGNLSFANLPFIDKLLMRWDALENYWNQWVLAYSVDAGIDLLSRLGIKNASWGTLVKILLGITGAVLLVLLLIIRWKNRTKDHWLKAYAVLRQKLQKAGFPSDATTAPRTLAKQLASSAAQQPKLQQAQHLLLRLEKLRYAPSASQHHSLKEVIREVHRFHIS</sequence>
<dbReference type="InterPro" id="IPR021878">
    <property type="entry name" value="TgpA_N"/>
</dbReference>
<dbReference type="GO" id="GO:0003810">
    <property type="term" value="F:protein-glutamine gamma-glutamyltransferase activity"/>
    <property type="evidence" value="ECO:0007669"/>
    <property type="project" value="UniProtKB-EC"/>
</dbReference>
<keyword evidence="4" id="KW-1185">Reference proteome</keyword>
<dbReference type="SUPFAM" id="SSF54001">
    <property type="entry name" value="Cysteine proteinases"/>
    <property type="match status" value="1"/>
</dbReference>
<keyword evidence="3" id="KW-0012">Acyltransferase</keyword>
<evidence type="ECO:0000256" key="1">
    <source>
        <dbReference type="SAM" id="Phobius"/>
    </source>
</evidence>
<feature type="transmembrane region" description="Helical" evidence="1">
    <location>
        <begin position="68"/>
        <end position="87"/>
    </location>
</feature>
<evidence type="ECO:0000313" key="3">
    <source>
        <dbReference type="EMBL" id="RUS68194.1"/>
    </source>
</evidence>
<protein>
    <submittedName>
        <fullName evidence="3">Protein-glutamine gamma-glutamyltransferase</fullName>
        <ecNumber evidence="3">2.3.2.13</ecNumber>
    </submittedName>
</protein>
<gene>
    <name evidence="3" type="primary">tgpA</name>
    <name evidence="3" type="ORF">CUZ56_00681</name>
</gene>
<accession>A0A433SHQ4</accession>
<keyword evidence="1" id="KW-0472">Membrane</keyword>
<dbReference type="InterPro" id="IPR002931">
    <property type="entry name" value="Transglutaminase-like"/>
</dbReference>
<dbReference type="EC" id="2.3.2.13" evidence="3"/>